<feature type="domain" description="Cyclin-like" evidence="7">
    <location>
        <begin position="323"/>
        <end position="407"/>
    </location>
</feature>
<evidence type="ECO:0000256" key="3">
    <source>
        <dbReference type="ARBA" id="ARBA00023127"/>
    </source>
</evidence>
<dbReference type="CDD" id="cd20567">
    <property type="entry name" value="CYCLIN_AtCycB-like_rpt1"/>
    <property type="match status" value="1"/>
</dbReference>
<feature type="region of interest" description="Disordered" evidence="6">
    <location>
        <begin position="1"/>
        <end position="31"/>
    </location>
</feature>
<dbReference type="SMART" id="SM00385">
    <property type="entry name" value="CYCLIN"/>
    <property type="match status" value="2"/>
</dbReference>
<organism evidence="9">
    <name type="scientific">Oxybasis rubra</name>
    <name type="common">Red goosefoot</name>
    <name type="synonym">Chenopodium rubrum</name>
    <dbReference type="NCBI Taxonomy" id="3560"/>
    <lineage>
        <taxon>Eukaryota</taxon>
        <taxon>Viridiplantae</taxon>
        <taxon>Streptophyta</taxon>
        <taxon>Embryophyta</taxon>
        <taxon>Tracheophyta</taxon>
        <taxon>Spermatophyta</taxon>
        <taxon>Magnoliopsida</taxon>
        <taxon>eudicotyledons</taxon>
        <taxon>Gunneridae</taxon>
        <taxon>Pentapetalae</taxon>
        <taxon>Caryophyllales</taxon>
        <taxon>Chenopodiaceae</taxon>
        <taxon>Chenopodioideae</taxon>
        <taxon>Atripliceae</taxon>
        <taxon>Oxybasis</taxon>
    </lineage>
</organism>
<gene>
    <name evidence="9" type="primary">cyc1</name>
</gene>
<evidence type="ECO:0000313" key="9">
    <source>
        <dbReference type="EMBL" id="CAA71243.1"/>
    </source>
</evidence>
<dbReference type="InterPro" id="IPR039361">
    <property type="entry name" value="Cyclin"/>
</dbReference>
<dbReference type="GO" id="GO:0010332">
    <property type="term" value="P:response to gamma radiation"/>
    <property type="evidence" value="ECO:0007669"/>
    <property type="project" value="UniProtKB-ARBA"/>
</dbReference>
<dbReference type="Pfam" id="PF02984">
    <property type="entry name" value="Cyclin_C"/>
    <property type="match status" value="1"/>
</dbReference>
<dbReference type="GO" id="GO:0016538">
    <property type="term" value="F:cyclin-dependent protein serine/threonine kinase regulator activity"/>
    <property type="evidence" value="ECO:0007669"/>
    <property type="project" value="InterPro"/>
</dbReference>
<proteinExistence type="evidence at transcript level"/>
<dbReference type="InterPro" id="IPR004367">
    <property type="entry name" value="Cyclin_C-dom"/>
</dbReference>
<evidence type="ECO:0000259" key="7">
    <source>
        <dbReference type="SMART" id="SM00385"/>
    </source>
</evidence>
<evidence type="ECO:0000256" key="6">
    <source>
        <dbReference type="SAM" id="MobiDB-lite"/>
    </source>
</evidence>
<evidence type="ECO:0000256" key="1">
    <source>
        <dbReference type="ARBA" id="ARBA00006955"/>
    </source>
</evidence>
<dbReference type="GO" id="GO:0044772">
    <property type="term" value="P:mitotic cell cycle phase transition"/>
    <property type="evidence" value="ECO:0007669"/>
    <property type="project" value="InterPro"/>
</dbReference>
<evidence type="ECO:0000256" key="2">
    <source>
        <dbReference type="ARBA" id="ARBA00022618"/>
    </source>
</evidence>
<dbReference type="InterPro" id="IPR006671">
    <property type="entry name" value="Cyclin_N"/>
</dbReference>
<evidence type="ECO:0000256" key="5">
    <source>
        <dbReference type="RuleBase" id="RU000383"/>
    </source>
</evidence>
<dbReference type="InterPro" id="IPR036915">
    <property type="entry name" value="Cyclin-like_sf"/>
</dbReference>
<dbReference type="SUPFAM" id="SSF47954">
    <property type="entry name" value="Cyclin-like"/>
    <property type="match status" value="2"/>
</dbReference>
<protein>
    <submittedName>
        <fullName evidence="9">Mitotic cyclin</fullName>
    </submittedName>
</protein>
<feature type="domain" description="Cyclin C-terminal" evidence="8">
    <location>
        <begin position="319"/>
        <end position="438"/>
    </location>
</feature>
<dbReference type="SMART" id="SM01332">
    <property type="entry name" value="Cyclin_C"/>
    <property type="match status" value="1"/>
</dbReference>
<dbReference type="EMBL" id="Y10161">
    <property type="protein sequence ID" value="CAA71243.1"/>
    <property type="molecule type" value="mRNA"/>
</dbReference>
<dbReference type="PROSITE" id="PS00292">
    <property type="entry name" value="CYCLINS"/>
    <property type="match status" value="1"/>
</dbReference>
<dbReference type="AlphaFoldDB" id="P93102"/>
<keyword evidence="2" id="KW-0132">Cell division</keyword>
<dbReference type="FunFam" id="1.10.472.10:FF:000001">
    <property type="entry name" value="G2/mitotic-specific cyclin"/>
    <property type="match status" value="1"/>
</dbReference>
<dbReference type="PIRSF" id="PIRSF001771">
    <property type="entry name" value="Cyclin_A_B_D_E"/>
    <property type="match status" value="1"/>
</dbReference>
<dbReference type="Pfam" id="PF00134">
    <property type="entry name" value="Cyclin_N"/>
    <property type="match status" value="1"/>
</dbReference>
<evidence type="ECO:0000259" key="8">
    <source>
        <dbReference type="SMART" id="SM01332"/>
    </source>
</evidence>
<reference evidence="9" key="1">
    <citation type="journal article" date="1997" name="Plant Physiol.">
        <title>Nucleotide sequence of a cDNA encoding a mitotic cyclin (accession no. Y10161) from a photoautotrophic cell suspension culture of Chenopodium rubrum L. (PGR97-046).</title>
        <authorList>
            <person name="Renz A."/>
            <person name="Schmelzl B."/>
            <person name="Beck E."/>
        </authorList>
    </citation>
    <scope>NUCLEOTIDE SEQUENCE</scope>
</reference>
<dbReference type="FunFam" id="1.10.472.10:FF:000032">
    <property type="entry name" value="G2/mitotic-specific cyclin-1"/>
    <property type="match status" value="1"/>
</dbReference>
<dbReference type="PANTHER" id="PTHR10177">
    <property type="entry name" value="CYCLINS"/>
    <property type="match status" value="1"/>
</dbReference>
<keyword evidence="4" id="KW-0131">Cell cycle</keyword>
<dbReference type="InterPro" id="IPR046965">
    <property type="entry name" value="Cyclin_A/B-like"/>
</dbReference>
<dbReference type="InterPro" id="IPR048258">
    <property type="entry name" value="Cyclins_cyclin-box"/>
</dbReference>
<sequence length="446" mass="49399">MAARAVLQEQPRGGVQQKNGQGGERRNRTALGDIGNVVTARGGAIGAANGIAKPQAINRPLTRSFCAQLVANAQAAAEKKKKQGVKAVDVNVGGARKAGVGVAVAPAAAAQKKVQEKKKTEVVVAETKTPSGHGKVEQKPASKKKKTPTFTSFLTARSKEACGLSKKPQELIVNIDEGSVEDELAVVEYVEDIYSFYKIAEDESRVRDYMDSQPDINEKMRSILVDWLIEVHYKFELRQETLYLTINIIDRFLSMKIVPRKELQLVGIASMLIACKYEEIWAPEVNDFVQISDKAYVREQVLCMEKTILGNLEWYLTVPTPYMFLTRYVKASVTLDSEMENMSYFFSELGMMNYSTTIKYPPSLLAASSVYTARCTLNNSPSWTETLKHYTGYSENQLLECARLLVSFHMAAPEGRLRAVYKKFSKPDNGAVALRPPAKSLLASTS</sequence>
<dbReference type="PIR" id="T09960">
    <property type="entry name" value="T09960"/>
</dbReference>
<accession>P93102</accession>
<keyword evidence="3 5" id="KW-0195">Cyclin</keyword>
<name>P93102_OXYRB</name>
<comment type="similarity">
    <text evidence="1">Belongs to the cyclin family. Cyclin AB subfamily.</text>
</comment>
<dbReference type="CDD" id="cd20511">
    <property type="entry name" value="CYCLIN_AtCycB-like_rpt2"/>
    <property type="match status" value="1"/>
</dbReference>
<feature type="domain" description="Cyclin-like" evidence="7">
    <location>
        <begin position="226"/>
        <end position="310"/>
    </location>
</feature>
<dbReference type="Gene3D" id="1.10.472.10">
    <property type="entry name" value="Cyclin-like"/>
    <property type="match status" value="2"/>
</dbReference>
<evidence type="ECO:0000256" key="4">
    <source>
        <dbReference type="ARBA" id="ARBA00023306"/>
    </source>
</evidence>
<dbReference type="InterPro" id="IPR013763">
    <property type="entry name" value="Cyclin-like_dom"/>
</dbReference>
<dbReference type="GO" id="GO:0051301">
    <property type="term" value="P:cell division"/>
    <property type="evidence" value="ECO:0007669"/>
    <property type="project" value="UniProtKB-KW"/>
</dbReference>